<protein>
    <submittedName>
        <fullName evidence="2">Uncharacterized protein</fullName>
    </submittedName>
</protein>
<keyword evidence="1" id="KW-0472">Membrane</keyword>
<name>A0A931HX79_9BACI</name>
<feature type="transmembrane region" description="Helical" evidence="1">
    <location>
        <begin position="20"/>
        <end position="49"/>
    </location>
</feature>
<gene>
    <name evidence="2" type="ORF">H0267_13460</name>
</gene>
<dbReference type="Proteomes" id="UP000614490">
    <property type="component" value="Unassembled WGS sequence"/>
</dbReference>
<evidence type="ECO:0000313" key="2">
    <source>
        <dbReference type="EMBL" id="MBH0231229.1"/>
    </source>
</evidence>
<dbReference type="RefSeq" id="WP_197317869.1">
    <property type="nucleotide sequence ID" value="NZ_JADZSC010000003.1"/>
</dbReference>
<keyword evidence="1" id="KW-0812">Transmembrane</keyword>
<keyword evidence="1" id="KW-1133">Transmembrane helix</keyword>
<dbReference type="EMBL" id="JADZSC010000003">
    <property type="protein sequence ID" value="MBH0231229.1"/>
    <property type="molecule type" value="Genomic_DNA"/>
</dbReference>
<feature type="transmembrane region" description="Helical" evidence="1">
    <location>
        <begin position="61"/>
        <end position="89"/>
    </location>
</feature>
<evidence type="ECO:0000313" key="3">
    <source>
        <dbReference type="Proteomes" id="UP000614490"/>
    </source>
</evidence>
<proteinExistence type="predicted"/>
<dbReference type="AlphaFoldDB" id="A0A931HX79"/>
<reference evidence="2 3" key="1">
    <citation type="journal article" date="2005" name="Int. J. Syst. Evol. Microbiol.">
        <title>Halobacillus yeomjeoni sp. nov., isolated from a marine solar saltern in Korea.</title>
        <authorList>
            <person name="Yoon J.H."/>
            <person name="Kang S.J."/>
            <person name="Lee C.H."/>
            <person name="Oh H.W."/>
            <person name="Oh T.K."/>
        </authorList>
    </citation>
    <scope>NUCLEOTIDE SEQUENCE [LARGE SCALE GENOMIC DNA]</scope>
    <source>
        <strain evidence="2 3">KCTC 3957</strain>
    </source>
</reference>
<evidence type="ECO:0000256" key="1">
    <source>
        <dbReference type="SAM" id="Phobius"/>
    </source>
</evidence>
<keyword evidence="3" id="KW-1185">Reference proteome</keyword>
<comment type="caution">
    <text evidence="2">The sequence shown here is derived from an EMBL/GenBank/DDBJ whole genome shotgun (WGS) entry which is preliminary data.</text>
</comment>
<organism evidence="2 3">
    <name type="scientific">Halobacillus yeomjeoni</name>
    <dbReference type="NCBI Taxonomy" id="311194"/>
    <lineage>
        <taxon>Bacteria</taxon>
        <taxon>Bacillati</taxon>
        <taxon>Bacillota</taxon>
        <taxon>Bacilli</taxon>
        <taxon>Bacillales</taxon>
        <taxon>Bacillaceae</taxon>
        <taxon>Halobacillus</taxon>
    </lineage>
</organism>
<sequence>MKLSTWLKWFTGGCEALLAIPLAGGLFVLSTGWQVLIFMFLFHLVTLIFSVKESRSFAGSILGLITSVVGAIPFLGWIMHMVTAIVLLVDAGLATKTDKA</sequence>
<accession>A0A931HX79</accession>